<proteinExistence type="inferred from homology"/>
<evidence type="ECO:0000256" key="6">
    <source>
        <dbReference type="ARBA" id="ARBA00023136"/>
    </source>
</evidence>
<evidence type="ECO:0000256" key="1">
    <source>
        <dbReference type="ARBA" id="ARBA00004651"/>
    </source>
</evidence>
<evidence type="ECO:0000256" key="7">
    <source>
        <dbReference type="SAM" id="Phobius"/>
    </source>
</evidence>
<feature type="transmembrane region" description="Helical" evidence="7">
    <location>
        <begin position="222"/>
        <end position="241"/>
    </location>
</feature>
<accession>A0A419N4L2</accession>
<keyword evidence="10" id="KW-1185">Reference proteome</keyword>
<keyword evidence="5 7" id="KW-1133">Transmembrane helix</keyword>
<protein>
    <submittedName>
        <fullName evidence="9">DMT family transporter</fullName>
    </submittedName>
</protein>
<dbReference type="GO" id="GO:0016020">
    <property type="term" value="C:membrane"/>
    <property type="evidence" value="ECO:0007669"/>
    <property type="project" value="UniProtKB-SubCell"/>
</dbReference>
<keyword evidence="4 7" id="KW-0812">Transmembrane</keyword>
<sequence>MDSRKPLDGFASSVMVGLCIIWGVQQVAIKSAAADITPLLQVALRSGIAGLAVMILMLIRQRKIPFSAQTLRPGLLVGLLFSVEFMFVAEGLRFTTAAHMAVFLYTAPIFAALGLHFLVPEERLSRLQWSGVGITFLGVIVAFLFGGNNAAAPQASNMLLGDFFGLLAGAFWGMTTIVVRRSALSSGSATMTLFYQLAGAFVLLGALALLTGQTQFRLTPVSVSSMVFQTVIVTFGSYLAWFSLMRRYQASRLGILSFMTPVFGIIAGVVFLHEPLKINFIAGALLIMLGILTVSAEGMLRQWIAKRRQGKLR</sequence>
<feature type="transmembrane region" description="Helical" evidence="7">
    <location>
        <begin position="253"/>
        <end position="272"/>
    </location>
</feature>
<name>A0A419N4L2_9GAMM</name>
<feature type="transmembrane region" description="Helical" evidence="7">
    <location>
        <begin position="191"/>
        <end position="210"/>
    </location>
</feature>
<feature type="transmembrane region" description="Helical" evidence="7">
    <location>
        <begin position="71"/>
        <end position="89"/>
    </location>
</feature>
<dbReference type="PANTHER" id="PTHR32322">
    <property type="entry name" value="INNER MEMBRANE TRANSPORTER"/>
    <property type="match status" value="1"/>
</dbReference>
<dbReference type="InterPro" id="IPR037185">
    <property type="entry name" value="EmrE-like"/>
</dbReference>
<dbReference type="RefSeq" id="WP_120134390.1">
    <property type="nucleotide sequence ID" value="NZ_RAHH01000027.1"/>
</dbReference>
<evidence type="ECO:0000256" key="3">
    <source>
        <dbReference type="ARBA" id="ARBA00022475"/>
    </source>
</evidence>
<feature type="domain" description="EamA" evidence="8">
    <location>
        <begin position="14"/>
        <end position="143"/>
    </location>
</feature>
<dbReference type="SUPFAM" id="SSF103481">
    <property type="entry name" value="Multidrug resistance efflux transporter EmrE"/>
    <property type="match status" value="2"/>
</dbReference>
<gene>
    <name evidence="9" type="ORF">D6C13_19825</name>
</gene>
<evidence type="ECO:0000256" key="4">
    <source>
        <dbReference type="ARBA" id="ARBA00022692"/>
    </source>
</evidence>
<feature type="transmembrane region" description="Helical" evidence="7">
    <location>
        <begin position="36"/>
        <end position="59"/>
    </location>
</feature>
<keyword evidence="6 7" id="KW-0472">Membrane</keyword>
<evidence type="ECO:0000256" key="5">
    <source>
        <dbReference type="ARBA" id="ARBA00022989"/>
    </source>
</evidence>
<evidence type="ECO:0000259" key="8">
    <source>
        <dbReference type="Pfam" id="PF00892"/>
    </source>
</evidence>
<feature type="transmembrane region" description="Helical" evidence="7">
    <location>
        <begin position="158"/>
        <end position="179"/>
    </location>
</feature>
<comment type="subcellular location">
    <subcellularLocation>
        <location evidence="1">Cell membrane</location>
        <topology evidence="1">Multi-pass membrane protein</topology>
    </subcellularLocation>
</comment>
<dbReference type="PANTHER" id="PTHR32322:SF2">
    <property type="entry name" value="EAMA DOMAIN-CONTAINING PROTEIN"/>
    <property type="match status" value="1"/>
</dbReference>
<feature type="transmembrane region" description="Helical" evidence="7">
    <location>
        <begin position="101"/>
        <end position="119"/>
    </location>
</feature>
<comment type="similarity">
    <text evidence="2">Belongs to the EamA transporter family.</text>
</comment>
<feature type="transmembrane region" description="Helical" evidence="7">
    <location>
        <begin position="131"/>
        <end position="152"/>
    </location>
</feature>
<reference evidence="9 10" key="1">
    <citation type="submission" date="2018-09" db="EMBL/GenBank/DDBJ databases">
        <authorList>
            <person name="Le Fleche-Mateos A."/>
        </authorList>
    </citation>
    <scope>NUCLEOTIDE SEQUENCE [LARGE SCALE GENOMIC DNA]</scope>
    <source>
        <strain evidence="9 10">DSM 27399</strain>
    </source>
</reference>
<evidence type="ECO:0000313" key="9">
    <source>
        <dbReference type="EMBL" id="RJT39822.1"/>
    </source>
</evidence>
<dbReference type="AlphaFoldDB" id="A0A419N4L2"/>
<feature type="transmembrane region" description="Helical" evidence="7">
    <location>
        <begin position="278"/>
        <end position="300"/>
    </location>
</feature>
<feature type="transmembrane region" description="Helical" evidence="7">
    <location>
        <begin position="7"/>
        <end position="24"/>
    </location>
</feature>
<dbReference type="EMBL" id="RAHH01000027">
    <property type="protein sequence ID" value="RJT39822.1"/>
    <property type="molecule type" value="Genomic_DNA"/>
</dbReference>
<feature type="domain" description="EamA" evidence="8">
    <location>
        <begin position="160"/>
        <end position="295"/>
    </location>
</feature>
<dbReference type="InterPro" id="IPR050638">
    <property type="entry name" value="AA-Vitamin_Transporters"/>
</dbReference>
<dbReference type="Pfam" id="PF00892">
    <property type="entry name" value="EamA"/>
    <property type="match status" value="2"/>
</dbReference>
<keyword evidence="3" id="KW-1003">Cell membrane</keyword>
<dbReference type="Proteomes" id="UP000284908">
    <property type="component" value="Unassembled WGS sequence"/>
</dbReference>
<organism evidence="9 10">
    <name type="scientific">Rahnella woolbedingensis</name>
    <dbReference type="NCBI Taxonomy" id="1510574"/>
    <lineage>
        <taxon>Bacteria</taxon>
        <taxon>Pseudomonadati</taxon>
        <taxon>Pseudomonadota</taxon>
        <taxon>Gammaproteobacteria</taxon>
        <taxon>Enterobacterales</taxon>
        <taxon>Yersiniaceae</taxon>
        <taxon>Rahnella</taxon>
    </lineage>
</organism>
<evidence type="ECO:0000256" key="2">
    <source>
        <dbReference type="ARBA" id="ARBA00007362"/>
    </source>
</evidence>
<comment type="caution">
    <text evidence="9">The sequence shown here is derived from an EMBL/GenBank/DDBJ whole genome shotgun (WGS) entry which is preliminary data.</text>
</comment>
<dbReference type="OrthoDB" id="184388at2"/>
<evidence type="ECO:0000313" key="10">
    <source>
        <dbReference type="Proteomes" id="UP000284908"/>
    </source>
</evidence>
<dbReference type="InterPro" id="IPR000620">
    <property type="entry name" value="EamA_dom"/>
</dbReference>